<feature type="compositionally biased region" description="Basic and acidic residues" evidence="1">
    <location>
        <begin position="106"/>
        <end position="121"/>
    </location>
</feature>
<feature type="region of interest" description="Disordered" evidence="1">
    <location>
        <begin position="106"/>
        <end position="162"/>
    </location>
</feature>
<dbReference type="AlphaFoldDB" id="A0A066YKD9"/>
<evidence type="ECO:0000313" key="3">
    <source>
        <dbReference type="Proteomes" id="UP000027178"/>
    </source>
</evidence>
<protein>
    <submittedName>
        <fullName evidence="2">Uncharacterized protein</fullName>
    </submittedName>
</protein>
<dbReference type="EMBL" id="JNBY01000134">
    <property type="protein sequence ID" value="KDN81612.1"/>
    <property type="molecule type" value="Genomic_DNA"/>
</dbReference>
<proteinExistence type="predicted"/>
<keyword evidence="3" id="KW-1185">Reference proteome</keyword>
<evidence type="ECO:0000313" key="2">
    <source>
        <dbReference type="EMBL" id="KDN81612.1"/>
    </source>
</evidence>
<dbReference type="HOGENOM" id="CLU_1426264_0_0_11"/>
<evidence type="ECO:0000256" key="1">
    <source>
        <dbReference type="SAM" id="MobiDB-lite"/>
    </source>
</evidence>
<reference evidence="2 3" key="1">
    <citation type="submission" date="2014-05" db="EMBL/GenBank/DDBJ databases">
        <title>Draft Genome Sequence of Kitasatospora cheerisanensis KCTC 2395.</title>
        <authorList>
            <person name="Nam D.H."/>
        </authorList>
    </citation>
    <scope>NUCLEOTIDE SEQUENCE [LARGE SCALE GENOMIC DNA]</scope>
    <source>
        <strain evidence="2 3">KCTC 2395</strain>
    </source>
</reference>
<organism evidence="2 3">
    <name type="scientific">Kitasatospora cheerisanensis KCTC 2395</name>
    <dbReference type="NCBI Taxonomy" id="1348663"/>
    <lineage>
        <taxon>Bacteria</taxon>
        <taxon>Bacillati</taxon>
        <taxon>Actinomycetota</taxon>
        <taxon>Actinomycetes</taxon>
        <taxon>Kitasatosporales</taxon>
        <taxon>Streptomycetaceae</taxon>
        <taxon>Kitasatospora</taxon>
    </lineage>
</organism>
<sequence>MGVGRQQLDGAQPFGEVGGAVFAQAAQLEVAAGGDLDVAVAEGVRRVGQGEELTVRQVAPGEPESGEVPVFGGVQAERAGAGVGAASVGPDGGCREGVGCGWHGGEHTHGGDSRHRADRAARGRSGVRLRSSGPWWRSSAAGRGRFRVGGAGHTPPTADQPVRCWRAPLGVSRASLGVSAASDGTAEEVR</sequence>
<gene>
    <name evidence="2" type="ORF">KCH_66550</name>
</gene>
<feature type="compositionally biased region" description="Low complexity" evidence="1">
    <location>
        <begin position="123"/>
        <end position="133"/>
    </location>
</feature>
<comment type="caution">
    <text evidence="2">The sequence shown here is derived from an EMBL/GenBank/DDBJ whole genome shotgun (WGS) entry which is preliminary data.</text>
</comment>
<accession>A0A066YKD9</accession>
<name>A0A066YKD9_9ACTN</name>
<dbReference type="Proteomes" id="UP000027178">
    <property type="component" value="Unassembled WGS sequence"/>
</dbReference>